<feature type="domain" description="SnoaL-like" evidence="1">
    <location>
        <begin position="8"/>
        <end position="107"/>
    </location>
</feature>
<name>A0A120FHH2_9BRAD</name>
<protein>
    <submittedName>
        <fullName evidence="2">Polyketide cyclase</fullName>
    </submittedName>
</protein>
<dbReference type="Proteomes" id="UP000057737">
    <property type="component" value="Unassembled WGS sequence"/>
</dbReference>
<accession>A0A120FHH2</accession>
<proteinExistence type="predicted"/>
<dbReference type="SUPFAM" id="SSF54427">
    <property type="entry name" value="NTF2-like"/>
    <property type="match status" value="1"/>
</dbReference>
<evidence type="ECO:0000313" key="3">
    <source>
        <dbReference type="Proteomes" id="UP000057737"/>
    </source>
</evidence>
<evidence type="ECO:0000313" key="2">
    <source>
        <dbReference type="EMBL" id="KWV45937.1"/>
    </source>
</evidence>
<organism evidence="2 3">
    <name type="scientific">Bradyrhizobium macuxiense</name>
    <dbReference type="NCBI Taxonomy" id="1755647"/>
    <lineage>
        <taxon>Bacteria</taxon>
        <taxon>Pseudomonadati</taxon>
        <taxon>Pseudomonadota</taxon>
        <taxon>Alphaproteobacteria</taxon>
        <taxon>Hyphomicrobiales</taxon>
        <taxon>Nitrobacteraceae</taxon>
        <taxon>Bradyrhizobium</taxon>
    </lineage>
</organism>
<evidence type="ECO:0000259" key="1">
    <source>
        <dbReference type="Pfam" id="PF12680"/>
    </source>
</evidence>
<dbReference type="PANTHER" id="PTHR34003:SF2">
    <property type="entry name" value="SNOAL-LIKE DOMAIN-CONTAINING PROTEIN"/>
    <property type="match status" value="1"/>
</dbReference>
<sequence length="121" mass="13654">MPSLKTLQAFADTVESNDHVGAITNFYAADARTQENDGEWRVGREALAAREAAVLAQVASVKTTRLGPLLVDGDRAAICWRFEFTGKDGKVRSMEEVAWQTWRGDELIEERFFYDPQQMAR</sequence>
<dbReference type="Pfam" id="PF12680">
    <property type="entry name" value="SnoaL_2"/>
    <property type="match status" value="1"/>
</dbReference>
<dbReference type="OrthoDB" id="9803684at2"/>
<dbReference type="EMBL" id="LNCU01000120">
    <property type="protein sequence ID" value="KWV45937.1"/>
    <property type="molecule type" value="Genomic_DNA"/>
</dbReference>
<dbReference type="InterPro" id="IPR037401">
    <property type="entry name" value="SnoaL-like"/>
</dbReference>
<comment type="caution">
    <text evidence="2">The sequence shown here is derived from an EMBL/GenBank/DDBJ whole genome shotgun (WGS) entry which is preliminary data.</text>
</comment>
<dbReference type="AlphaFoldDB" id="A0A120FHH2"/>
<dbReference type="Gene3D" id="3.10.450.50">
    <property type="match status" value="1"/>
</dbReference>
<keyword evidence="3" id="KW-1185">Reference proteome</keyword>
<reference evidence="2 3" key="1">
    <citation type="submission" date="2015-11" db="EMBL/GenBank/DDBJ databases">
        <title>Draft Genome Sequence of the Strain BR 10303 (Bradyrhizobium sp.) isolated from nodules of Centrolobium paraense.</title>
        <authorList>
            <person name="Zelli J.E."/>
            <person name="Simoes-Araujo J.L."/>
            <person name="Barauna A.C."/>
            <person name="Silva K."/>
        </authorList>
    </citation>
    <scope>NUCLEOTIDE SEQUENCE [LARGE SCALE GENOMIC DNA]</scope>
    <source>
        <strain evidence="2 3">BR 10303</strain>
    </source>
</reference>
<dbReference type="PANTHER" id="PTHR34003">
    <property type="entry name" value="BLL2395 PROTEIN"/>
    <property type="match status" value="1"/>
</dbReference>
<dbReference type="InterPro" id="IPR032710">
    <property type="entry name" value="NTF2-like_dom_sf"/>
</dbReference>
<gene>
    <name evidence="2" type="ORF">AS156_23305</name>
</gene>
<dbReference type="RefSeq" id="WP_066515173.1">
    <property type="nucleotide sequence ID" value="NZ_LNCU01000120.1"/>
</dbReference>